<sequence>MSAVSEPRGTSAPLEEDSLLRELMEVERDNPEGCLLLGVVLDAAGSLTDFECHYGNPAAQELLGATEAKLTGRQLRKVLPERDLGGWFALLCSVEASGQPVSADLPDSRAGIELGNWFHCTAMKMRRFILARFRNVTPARRTASALEETRNRMVEILEGTPDAFCSVDENWNFSYINANTQEISGKEREPMLGNSLWKAWPEMLGTVYEQNFQRVMRERVMVRFEHPLPPDHYYEVQAYPSGRGISIFFREIREQKHLENERDALLAREHSARLEAEALAQQRARELLAAQEKLVQSEKLAVAGQLAAGVGHEINNPLSFVIGNIHFALEQLATLPPELLSSQGYHESLDALREASVGAERIRGIVMDLKRFARADESHMGPVDVWEALEFSLSMALPHIRHRAQVERRFSPVPKVLANEAKLGQVFLNLLVNAADAIPEGDVARHRITLSTRMENERVVVEVSDTGRGMTPEVLERAFEPFFTTKTVGAGTGLGLSICLGLVQGMKGELSATSRLGIGSTFRVVLPPAKELARNSTPMTVVAAHERKRVLVVDDEPGIAAVFRRIIGRLHEVVVVQSGREALALLEQDDAFDRIFCDLMMPDLTGMDVYEALAQWHPDCLERFVFMTGGGFTERARTFLQTVPTPRIDKPFEPALIRQLIAQSPSRTGT</sequence>
<name>A0ABU5GUS4_9BACT</name>
<keyword evidence="3 4" id="KW-0597">Phosphoprotein</keyword>
<dbReference type="PANTHER" id="PTHR43065:SF42">
    <property type="entry name" value="TWO-COMPONENT SENSOR PPRA"/>
    <property type="match status" value="1"/>
</dbReference>
<dbReference type="CDD" id="cd00082">
    <property type="entry name" value="HisKA"/>
    <property type="match status" value="1"/>
</dbReference>
<dbReference type="Pfam" id="PF02518">
    <property type="entry name" value="HATPase_c"/>
    <property type="match status" value="1"/>
</dbReference>
<dbReference type="PROSITE" id="PS50109">
    <property type="entry name" value="HIS_KIN"/>
    <property type="match status" value="1"/>
</dbReference>
<dbReference type="PRINTS" id="PR00344">
    <property type="entry name" value="BCTRLSENSOR"/>
</dbReference>
<dbReference type="NCBIfam" id="TIGR00229">
    <property type="entry name" value="sensory_box"/>
    <property type="match status" value="1"/>
</dbReference>
<dbReference type="Pfam" id="PF00072">
    <property type="entry name" value="Response_reg"/>
    <property type="match status" value="1"/>
</dbReference>
<proteinExistence type="predicted"/>
<dbReference type="SMART" id="SM00388">
    <property type="entry name" value="HisKA"/>
    <property type="match status" value="1"/>
</dbReference>
<dbReference type="InterPro" id="IPR004358">
    <property type="entry name" value="Sig_transdc_His_kin-like_C"/>
</dbReference>
<dbReference type="CDD" id="cd00156">
    <property type="entry name" value="REC"/>
    <property type="match status" value="1"/>
</dbReference>
<dbReference type="SMART" id="SM00091">
    <property type="entry name" value="PAS"/>
    <property type="match status" value="1"/>
</dbReference>
<feature type="domain" description="PAS" evidence="7">
    <location>
        <begin position="149"/>
        <end position="219"/>
    </location>
</feature>
<comment type="catalytic activity">
    <reaction evidence="1">
        <text>ATP + protein L-histidine = ADP + protein N-phospho-L-histidine.</text>
        <dbReference type="EC" id="2.7.13.3"/>
    </reaction>
</comment>
<accession>A0ABU5GUS4</accession>
<dbReference type="GO" id="GO:0005524">
    <property type="term" value="F:ATP binding"/>
    <property type="evidence" value="ECO:0007669"/>
    <property type="project" value="UniProtKB-KW"/>
</dbReference>
<dbReference type="CDD" id="cd00130">
    <property type="entry name" value="PAS"/>
    <property type="match status" value="1"/>
</dbReference>
<protein>
    <recommendedName>
        <fullName evidence="2">histidine kinase</fullName>
        <ecNumber evidence="2">2.7.13.3</ecNumber>
    </recommendedName>
</protein>
<evidence type="ECO:0000259" key="5">
    <source>
        <dbReference type="PROSITE" id="PS50109"/>
    </source>
</evidence>
<dbReference type="EC" id="2.7.13.3" evidence="2"/>
<keyword evidence="8" id="KW-0547">Nucleotide-binding</keyword>
<organism evidence="8 9">
    <name type="scientific">Hyalangium rubrum</name>
    <dbReference type="NCBI Taxonomy" id="3103134"/>
    <lineage>
        <taxon>Bacteria</taxon>
        <taxon>Pseudomonadati</taxon>
        <taxon>Myxococcota</taxon>
        <taxon>Myxococcia</taxon>
        <taxon>Myxococcales</taxon>
        <taxon>Cystobacterineae</taxon>
        <taxon>Archangiaceae</taxon>
        <taxon>Hyalangium</taxon>
    </lineage>
</organism>
<dbReference type="Gene3D" id="3.40.50.2300">
    <property type="match status" value="1"/>
</dbReference>
<dbReference type="InterPro" id="IPR011006">
    <property type="entry name" value="CheY-like_superfamily"/>
</dbReference>
<dbReference type="Gene3D" id="1.10.287.130">
    <property type="match status" value="1"/>
</dbReference>
<dbReference type="Gene3D" id="3.30.565.10">
    <property type="entry name" value="Histidine kinase-like ATPase, C-terminal domain"/>
    <property type="match status" value="1"/>
</dbReference>
<comment type="caution">
    <text evidence="8">The sequence shown here is derived from an EMBL/GenBank/DDBJ whole genome shotgun (WGS) entry which is preliminary data.</text>
</comment>
<evidence type="ECO:0000256" key="2">
    <source>
        <dbReference type="ARBA" id="ARBA00012438"/>
    </source>
</evidence>
<keyword evidence="8" id="KW-0067">ATP-binding</keyword>
<dbReference type="SMART" id="SM00387">
    <property type="entry name" value="HATPase_c"/>
    <property type="match status" value="1"/>
</dbReference>
<dbReference type="SUPFAM" id="SSF47384">
    <property type="entry name" value="Homodimeric domain of signal transducing histidine kinase"/>
    <property type="match status" value="1"/>
</dbReference>
<dbReference type="SUPFAM" id="SSF55785">
    <property type="entry name" value="PYP-like sensor domain (PAS domain)"/>
    <property type="match status" value="2"/>
</dbReference>
<dbReference type="RefSeq" id="WP_321543659.1">
    <property type="nucleotide sequence ID" value="NZ_JAXIVS010000001.1"/>
</dbReference>
<dbReference type="InterPro" id="IPR001789">
    <property type="entry name" value="Sig_transdc_resp-reg_receiver"/>
</dbReference>
<dbReference type="PROSITE" id="PS50112">
    <property type="entry name" value="PAS"/>
    <property type="match status" value="1"/>
</dbReference>
<evidence type="ECO:0000259" key="6">
    <source>
        <dbReference type="PROSITE" id="PS50110"/>
    </source>
</evidence>
<dbReference type="InterPro" id="IPR000014">
    <property type="entry name" value="PAS"/>
</dbReference>
<evidence type="ECO:0000256" key="4">
    <source>
        <dbReference type="PROSITE-ProRule" id="PRU00169"/>
    </source>
</evidence>
<dbReference type="EMBL" id="JAXIVS010000001">
    <property type="protein sequence ID" value="MDY7224933.1"/>
    <property type="molecule type" value="Genomic_DNA"/>
</dbReference>
<dbReference type="Pfam" id="PF08448">
    <property type="entry name" value="PAS_4"/>
    <property type="match status" value="1"/>
</dbReference>
<dbReference type="Pfam" id="PF00512">
    <property type="entry name" value="HisKA"/>
    <property type="match status" value="1"/>
</dbReference>
<evidence type="ECO:0000256" key="1">
    <source>
        <dbReference type="ARBA" id="ARBA00000085"/>
    </source>
</evidence>
<dbReference type="InterPro" id="IPR003661">
    <property type="entry name" value="HisK_dim/P_dom"/>
</dbReference>
<dbReference type="Gene3D" id="3.30.450.20">
    <property type="entry name" value="PAS domain"/>
    <property type="match status" value="2"/>
</dbReference>
<evidence type="ECO:0000256" key="3">
    <source>
        <dbReference type="ARBA" id="ARBA00022553"/>
    </source>
</evidence>
<dbReference type="SUPFAM" id="SSF55874">
    <property type="entry name" value="ATPase domain of HSP90 chaperone/DNA topoisomerase II/histidine kinase"/>
    <property type="match status" value="1"/>
</dbReference>
<feature type="domain" description="Response regulatory" evidence="6">
    <location>
        <begin position="549"/>
        <end position="665"/>
    </location>
</feature>
<evidence type="ECO:0000313" key="9">
    <source>
        <dbReference type="Proteomes" id="UP001291309"/>
    </source>
</evidence>
<dbReference type="InterPro" id="IPR036890">
    <property type="entry name" value="HATPase_C_sf"/>
</dbReference>
<dbReference type="SUPFAM" id="SSF52172">
    <property type="entry name" value="CheY-like"/>
    <property type="match status" value="1"/>
</dbReference>
<gene>
    <name evidence="8" type="ORF">SYV04_01005</name>
</gene>
<dbReference type="InterPro" id="IPR003594">
    <property type="entry name" value="HATPase_dom"/>
</dbReference>
<dbReference type="InterPro" id="IPR036097">
    <property type="entry name" value="HisK_dim/P_sf"/>
</dbReference>
<reference evidence="8 9" key="1">
    <citation type="submission" date="2023-12" db="EMBL/GenBank/DDBJ databases">
        <title>the genome sequence of Hyalangium sp. s54d21.</title>
        <authorList>
            <person name="Zhang X."/>
        </authorList>
    </citation>
    <scope>NUCLEOTIDE SEQUENCE [LARGE SCALE GENOMIC DNA]</scope>
    <source>
        <strain evidence="9">s54d21</strain>
    </source>
</reference>
<dbReference type="Proteomes" id="UP001291309">
    <property type="component" value="Unassembled WGS sequence"/>
</dbReference>
<feature type="domain" description="Histidine kinase" evidence="5">
    <location>
        <begin position="309"/>
        <end position="530"/>
    </location>
</feature>
<dbReference type="PROSITE" id="PS50110">
    <property type="entry name" value="RESPONSE_REGULATORY"/>
    <property type="match status" value="1"/>
</dbReference>
<dbReference type="SMART" id="SM00448">
    <property type="entry name" value="REC"/>
    <property type="match status" value="1"/>
</dbReference>
<evidence type="ECO:0000259" key="7">
    <source>
        <dbReference type="PROSITE" id="PS50112"/>
    </source>
</evidence>
<evidence type="ECO:0000313" key="8">
    <source>
        <dbReference type="EMBL" id="MDY7224933.1"/>
    </source>
</evidence>
<feature type="modified residue" description="4-aspartylphosphate" evidence="4">
    <location>
        <position position="598"/>
    </location>
</feature>
<dbReference type="InterPro" id="IPR035965">
    <property type="entry name" value="PAS-like_dom_sf"/>
</dbReference>
<keyword evidence="9" id="KW-1185">Reference proteome</keyword>
<dbReference type="PANTHER" id="PTHR43065">
    <property type="entry name" value="SENSOR HISTIDINE KINASE"/>
    <property type="match status" value="1"/>
</dbReference>
<dbReference type="InterPro" id="IPR013656">
    <property type="entry name" value="PAS_4"/>
</dbReference>
<dbReference type="InterPro" id="IPR005467">
    <property type="entry name" value="His_kinase_dom"/>
</dbReference>